<evidence type="ECO:0000313" key="3">
    <source>
        <dbReference type="EMBL" id="KAK3216341.1"/>
    </source>
</evidence>
<evidence type="ECO:0000313" key="4">
    <source>
        <dbReference type="Proteomes" id="UP001280581"/>
    </source>
</evidence>
<proteinExistence type="predicted"/>
<sequence length="164" mass="15571">MFSKTLFVAAFAAIATVASAANPGCLLGAVNEHETPADIKAVCSTKDIAKQVQAKCGDDTKDALAALADICNGAGVEVSTKIPTSSGSASPTGTGSSKTGSASSGSASSTGAPSPTSSGSKEEESAAPSGTSSSDPAQNSGAAGTLEISAAALFAGLGVVMAAL</sequence>
<feature type="region of interest" description="Disordered" evidence="1">
    <location>
        <begin position="79"/>
        <end position="141"/>
    </location>
</feature>
<dbReference type="Proteomes" id="UP001280581">
    <property type="component" value="Unassembled WGS sequence"/>
</dbReference>
<evidence type="ECO:0000256" key="2">
    <source>
        <dbReference type="SAM" id="SignalP"/>
    </source>
</evidence>
<evidence type="ECO:0000256" key="1">
    <source>
        <dbReference type="SAM" id="MobiDB-lite"/>
    </source>
</evidence>
<dbReference type="AlphaFoldDB" id="A0AAN6M8S5"/>
<feature type="compositionally biased region" description="Polar residues" evidence="1">
    <location>
        <begin position="128"/>
        <end position="141"/>
    </location>
</feature>
<accession>A0AAN6M8S5</accession>
<dbReference type="EMBL" id="WVTA01000002">
    <property type="protein sequence ID" value="KAK3216341.1"/>
    <property type="molecule type" value="Genomic_DNA"/>
</dbReference>
<reference evidence="3 4" key="1">
    <citation type="submission" date="2021-02" db="EMBL/GenBank/DDBJ databases">
        <title>Genome assembly of Pseudopithomyces chartarum.</title>
        <authorList>
            <person name="Jauregui R."/>
            <person name="Singh J."/>
            <person name="Voisey C."/>
        </authorList>
    </citation>
    <scope>NUCLEOTIDE SEQUENCE [LARGE SCALE GENOMIC DNA]</scope>
    <source>
        <strain evidence="3 4">AGR01</strain>
    </source>
</reference>
<comment type="caution">
    <text evidence="3">The sequence shown here is derived from an EMBL/GenBank/DDBJ whole genome shotgun (WGS) entry which is preliminary data.</text>
</comment>
<name>A0AAN6M8S5_9PLEO</name>
<keyword evidence="2" id="KW-0732">Signal</keyword>
<protein>
    <recommendedName>
        <fullName evidence="5">GPI anchored cell wall protein</fullName>
    </recommendedName>
</protein>
<feature type="chain" id="PRO_5042875520" description="GPI anchored cell wall protein" evidence="2">
    <location>
        <begin position="21"/>
        <end position="164"/>
    </location>
</feature>
<keyword evidence="4" id="KW-1185">Reference proteome</keyword>
<organism evidence="3 4">
    <name type="scientific">Pseudopithomyces chartarum</name>
    <dbReference type="NCBI Taxonomy" id="1892770"/>
    <lineage>
        <taxon>Eukaryota</taxon>
        <taxon>Fungi</taxon>
        <taxon>Dikarya</taxon>
        <taxon>Ascomycota</taxon>
        <taxon>Pezizomycotina</taxon>
        <taxon>Dothideomycetes</taxon>
        <taxon>Pleosporomycetidae</taxon>
        <taxon>Pleosporales</taxon>
        <taxon>Massarineae</taxon>
        <taxon>Didymosphaeriaceae</taxon>
        <taxon>Pseudopithomyces</taxon>
    </lineage>
</organism>
<feature type="compositionally biased region" description="Low complexity" evidence="1">
    <location>
        <begin position="83"/>
        <end position="119"/>
    </location>
</feature>
<feature type="signal peptide" evidence="2">
    <location>
        <begin position="1"/>
        <end position="20"/>
    </location>
</feature>
<evidence type="ECO:0008006" key="5">
    <source>
        <dbReference type="Google" id="ProtNLM"/>
    </source>
</evidence>
<gene>
    <name evidence="3" type="ORF">GRF29_8g3011456</name>
</gene>